<dbReference type="PANTHER" id="PTHR46300:SF7">
    <property type="entry name" value="P450, PUTATIVE (EUROFUNG)-RELATED"/>
    <property type="match status" value="1"/>
</dbReference>
<dbReference type="InterPro" id="IPR050364">
    <property type="entry name" value="Cytochrome_P450_fung"/>
</dbReference>
<dbReference type="AlphaFoldDB" id="G4U1Q7"/>
<dbReference type="InterPro" id="IPR036396">
    <property type="entry name" value="Cyt_P450_sf"/>
</dbReference>
<dbReference type="PANTHER" id="PTHR46300">
    <property type="entry name" value="P450, PUTATIVE (EUROFUNG)-RELATED-RELATED"/>
    <property type="match status" value="1"/>
</dbReference>
<evidence type="ECO:0000256" key="6">
    <source>
        <dbReference type="ARBA" id="ARBA00023004"/>
    </source>
</evidence>
<comment type="cofactor">
    <cofactor evidence="1">
        <name>heme</name>
        <dbReference type="ChEBI" id="CHEBI:30413"/>
    </cofactor>
</comment>
<dbReference type="OrthoDB" id="1055148at2759"/>
<dbReference type="Proteomes" id="UP000007148">
    <property type="component" value="Unassembled WGS sequence"/>
</dbReference>
<evidence type="ECO:0000313" key="9">
    <source>
        <dbReference type="Proteomes" id="UP000007148"/>
    </source>
</evidence>
<evidence type="ECO:0000256" key="2">
    <source>
        <dbReference type="ARBA" id="ARBA00010617"/>
    </source>
</evidence>
<reference evidence="8 9" key="1">
    <citation type="journal article" date="2011" name="PLoS Pathog.">
        <title>Endophytic Life Strategies Decoded by Genome and Transcriptome Analyses of the Mutualistic Root Symbiont Piriformospora indica.</title>
        <authorList>
            <person name="Zuccaro A."/>
            <person name="Lahrmann U."/>
            <person name="Guldener U."/>
            <person name="Langen G."/>
            <person name="Pfiffi S."/>
            <person name="Biedenkopf D."/>
            <person name="Wong P."/>
            <person name="Samans B."/>
            <person name="Grimm C."/>
            <person name="Basiewicz M."/>
            <person name="Murat C."/>
            <person name="Martin F."/>
            <person name="Kogel K.H."/>
        </authorList>
    </citation>
    <scope>NUCLEOTIDE SEQUENCE [LARGE SCALE GENOMIC DNA]</scope>
    <source>
        <strain evidence="8 9">DSM 11827</strain>
    </source>
</reference>
<gene>
    <name evidence="8" type="ORF">PIIN_11477</name>
</gene>
<dbReference type="EMBL" id="CAFZ01001664">
    <property type="protein sequence ID" value="CCA77500.1"/>
    <property type="molecule type" value="Genomic_DNA"/>
</dbReference>
<dbReference type="GO" id="GO:0016705">
    <property type="term" value="F:oxidoreductase activity, acting on paired donors, with incorporation or reduction of molecular oxygen"/>
    <property type="evidence" value="ECO:0007669"/>
    <property type="project" value="InterPro"/>
</dbReference>
<evidence type="ECO:0000313" key="8">
    <source>
        <dbReference type="EMBL" id="CCA77500.1"/>
    </source>
</evidence>
<keyword evidence="5" id="KW-0560">Oxidoreductase</keyword>
<dbReference type="GO" id="GO:0004497">
    <property type="term" value="F:monooxygenase activity"/>
    <property type="evidence" value="ECO:0007669"/>
    <property type="project" value="UniProtKB-KW"/>
</dbReference>
<sequence>MYFNVLGTDMIIIHSLQVAKDLMEKRGAIHSGRPGDVMNYYVMGWDWNVRGIGQTEVAQHEVVIVEETQPMLEGLPSVQGDPWDVFQAHVGAVVIRVTYGDSIYKEHGKEMKDLNHETLDLVTWVSTQFWLVNFIPWLRFLPDWLPLSFKKIGNKGLELQKRMHFWPWQQTVDHYKRGIAVPSIALEYLEKDENLDTVRDASGMMYSGTHHQWRNYIPSDLGCSWYR</sequence>
<comment type="similarity">
    <text evidence="2">Belongs to the cytochrome P450 family.</text>
</comment>
<keyword evidence="4" id="KW-0479">Metal-binding</keyword>
<evidence type="ECO:0000256" key="5">
    <source>
        <dbReference type="ARBA" id="ARBA00023002"/>
    </source>
</evidence>
<evidence type="ECO:0000256" key="1">
    <source>
        <dbReference type="ARBA" id="ARBA00001971"/>
    </source>
</evidence>
<accession>G4U1Q7</accession>
<name>G4U1Q7_SERID</name>
<dbReference type="GO" id="GO:0020037">
    <property type="term" value="F:heme binding"/>
    <property type="evidence" value="ECO:0007669"/>
    <property type="project" value="InterPro"/>
</dbReference>
<keyword evidence="3" id="KW-0349">Heme</keyword>
<keyword evidence="7" id="KW-0503">Monooxygenase</keyword>
<protein>
    <submittedName>
        <fullName evidence="8">Uncharacterized protein</fullName>
    </submittedName>
</protein>
<proteinExistence type="inferred from homology"/>
<dbReference type="Gene3D" id="1.10.630.10">
    <property type="entry name" value="Cytochrome P450"/>
    <property type="match status" value="1"/>
</dbReference>
<dbReference type="HOGENOM" id="CLU_1220109_0_0_1"/>
<comment type="caution">
    <text evidence="8">The sequence shown here is derived from an EMBL/GenBank/DDBJ whole genome shotgun (WGS) entry which is preliminary data.</text>
</comment>
<dbReference type="InParanoid" id="G4U1Q7"/>
<evidence type="ECO:0000256" key="3">
    <source>
        <dbReference type="ARBA" id="ARBA00022617"/>
    </source>
</evidence>
<keyword evidence="9" id="KW-1185">Reference proteome</keyword>
<organism evidence="8 9">
    <name type="scientific">Serendipita indica (strain DSM 11827)</name>
    <name type="common">Root endophyte fungus</name>
    <name type="synonym">Piriformospora indica</name>
    <dbReference type="NCBI Taxonomy" id="1109443"/>
    <lineage>
        <taxon>Eukaryota</taxon>
        <taxon>Fungi</taxon>
        <taxon>Dikarya</taxon>
        <taxon>Basidiomycota</taxon>
        <taxon>Agaricomycotina</taxon>
        <taxon>Agaricomycetes</taxon>
        <taxon>Sebacinales</taxon>
        <taxon>Serendipitaceae</taxon>
        <taxon>Serendipita</taxon>
    </lineage>
</organism>
<dbReference type="SUPFAM" id="SSF48264">
    <property type="entry name" value="Cytochrome P450"/>
    <property type="match status" value="1"/>
</dbReference>
<dbReference type="GO" id="GO:0005506">
    <property type="term" value="F:iron ion binding"/>
    <property type="evidence" value="ECO:0007669"/>
    <property type="project" value="InterPro"/>
</dbReference>
<keyword evidence="6" id="KW-0408">Iron</keyword>
<evidence type="ECO:0000256" key="7">
    <source>
        <dbReference type="ARBA" id="ARBA00023033"/>
    </source>
</evidence>
<evidence type="ECO:0000256" key="4">
    <source>
        <dbReference type="ARBA" id="ARBA00022723"/>
    </source>
</evidence>